<dbReference type="EMBL" id="MRZV01001137">
    <property type="protein sequence ID" value="PIK40306.1"/>
    <property type="molecule type" value="Genomic_DNA"/>
</dbReference>
<dbReference type="PROSITE" id="PS50837">
    <property type="entry name" value="NACHT"/>
    <property type="match status" value="1"/>
</dbReference>
<dbReference type="PANTHER" id="PTHR46312:SF2">
    <property type="entry name" value="NUCLEOTIDE-BINDING OLIGOMERIZATION DOMAIN-CONTAINING PROTEIN 2-LIKE"/>
    <property type="match status" value="1"/>
</dbReference>
<keyword evidence="3" id="KW-1185">Reference proteome</keyword>
<evidence type="ECO:0000259" key="1">
    <source>
        <dbReference type="PROSITE" id="PS50837"/>
    </source>
</evidence>
<dbReference type="OrthoDB" id="120976at2759"/>
<sequence>MLPKTKTHRTPEEEQFIKELKAKYELLYHSVQPLPYIRDRMYCVDKVYVYSGIERLVEQAHGNKMWKLLESHHELLKKPENCGRQIIEGEPGSGKSTLTLQLAYDWCQRVPKSPLSNVPVLIYLRLRQMRGVKSIYQAIRHFILPRDSDLSEVIVESIIKNCSGVLVILDGFDEYPDKDDQETDISLILRREMLQDIDVILTTRPFYLPKELAPHTDRIRLTGFNEDIRDQYIRKAVVHGDEQAAREIILKLQQNPLLGDLCQVRLLFVLFAHMSHENKDLKTFKSVTSFFRNVIACLHSHLMNKPIEKVIFDLKHDELNKVAFEALSGRNQLIVWDSTSLRKRLGDDFYEQYLKTGIFFEEEILTGDQFLYKKEVRFCHKLFCEWYAAHYIADYLSQESLTSATTESQSVAELLHYLDPFELHYVYRFACGLNKTASGKIVNYLQNNLKHKKFAMMCMLEQDYKSENIVDAITKLASKVVHVHGDDSQLHQRSTLQVLEFASATQITIACLHLTMAFKECDGYTILLQSGLSLCPLVTVEKIHIETEKEGNEPYAISEIQLTNIFCFALRCQSVKELSFSECLLPLSPSQESINAEMISRKLKIYWRDYGYSLNLHSGDWEVDNINIIESLCSERLQIWTKDSKLQQNCTLQLLKNASNNDIPIFHLELLQSFSKADAGNIILCSGLQLSCPVSLKKLSIDTYEEGRELTETEVAGILMFAQHSQRLEKLMFLFCLLPQSIAAEDIPSILKSRKSLGYRTIVAKFMTSTLNLVDG</sequence>
<feature type="non-terminal residue" evidence="2">
    <location>
        <position position="776"/>
    </location>
</feature>
<dbReference type="PANTHER" id="PTHR46312">
    <property type="entry name" value="NACHT DOMAIN-CONTAINING PROTEIN"/>
    <property type="match status" value="1"/>
</dbReference>
<feature type="domain" description="NACHT" evidence="1">
    <location>
        <begin position="83"/>
        <end position="205"/>
    </location>
</feature>
<accession>A0A2G8JX23</accession>
<dbReference type="Proteomes" id="UP000230750">
    <property type="component" value="Unassembled WGS sequence"/>
</dbReference>
<dbReference type="SUPFAM" id="SSF52540">
    <property type="entry name" value="P-loop containing nucleoside triphosphate hydrolases"/>
    <property type="match status" value="1"/>
</dbReference>
<evidence type="ECO:0000313" key="3">
    <source>
        <dbReference type="Proteomes" id="UP000230750"/>
    </source>
</evidence>
<comment type="caution">
    <text evidence="2">The sequence shown here is derived from an EMBL/GenBank/DDBJ whole genome shotgun (WGS) entry which is preliminary data.</text>
</comment>
<dbReference type="STRING" id="307972.A0A2G8JX23"/>
<name>A0A2G8JX23_STIJA</name>
<protein>
    <submittedName>
        <fullName evidence="2">Putative NLR family CARD domain-containing protein 4</fullName>
    </submittedName>
</protein>
<dbReference type="Pfam" id="PF05729">
    <property type="entry name" value="NACHT"/>
    <property type="match status" value="1"/>
</dbReference>
<evidence type="ECO:0000313" key="2">
    <source>
        <dbReference type="EMBL" id="PIK40306.1"/>
    </source>
</evidence>
<dbReference type="AlphaFoldDB" id="A0A2G8JX23"/>
<proteinExistence type="predicted"/>
<reference evidence="2 3" key="1">
    <citation type="journal article" date="2017" name="PLoS Biol.">
        <title>The sea cucumber genome provides insights into morphological evolution and visceral regeneration.</title>
        <authorList>
            <person name="Zhang X."/>
            <person name="Sun L."/>
            <person name="Yuan J."/>
            <person name="Sun Y."/>
            <person name="Gao Y."/>
            <person name="Zhang L."/>
            <person name="Li S."/>
            <person name="Dai H."/>
            <person name="Hamel J.F."/>
            <person name="Liu C."/>
            <person name="Yu Y."/>
            <person name="Liu S."/>
            <person name="Lin W."/>
            <person name="Guo K."/>
            <person name="Jin S."/>
            <person name="Xu P."/>
            <person name="Storey K.B."/>
            <person name="Huan P."/>
            <person name="Zhang T."/>
            <person name="Zhou Y."/>
            <person name="Zhang J."/>
            <person name="Lin C."/>
            <person name="Li X."/>
            <person name="Xing L."/>
            <person name="Huo D."/>
            <person name="Sun M."/>
            <person name="Wang L."/>
            <person name="Mercier A."/>
            <person name="Li F."/>
            <person name="Yang H."/>
            <person name="Xiang J."/>
        </authorList>
    </citation>
    <scope>NUCLEOTIDE SEQUENCE [LARGE SCALE GENOMIC DNA]</scope>
    <source>
        <strain evidence="2">Shaxun</strain>
        <tissue evidence="2">Muscle</tissue>
    </source>
</reference>
<dbReference type="InterPro" id="IPR007111">
    <property type="entry name" value="NACHT_NTPase"/>
</dbReference>
<gene>
    <name evidence="2" type="ORF">BSL78_22848</name>
</gene>
<dbReference type="Gene3D" id="3.40.50.300">
    <property type="entry name" value="P-loop containing nucleotide triphosphate hydrolases"/>
    <property type="match status" value="1"/>
</dbReference>
<dbReference type="InterPro" id="IPR027417">
    <property type="entry name" value="P-loop_NTPase"/>
</dbReference>
<organism evidence="2 3">
    <name type="scientific">Stichopus japonicus</name>
    <name type="common">Sea cucumber</name>
    <dbReference type="NCBI Taxonomy" id="307972"/>
    <lineage>
        <taxon>Eukaryota</taxon>
        <taxon>Metazoa</taxon>
        <taxon>Echinodermata</taxon>
        <taxon>Eleutherozoa</taxon>
        <taxon>Echinozoa</taxon>
        <taxon>Holothuroidea</taxon>
        <taxon>Aspidochirotacea</taxon>
        <taxon>Aspidochirotida</taxon>
        <taxon>Stichopodidae</taxon>
        <taxon>Apostichopus</taxon>
    </lineage>
</organism>